<comment type="function">
    <text evidence="9">Mediates the uptake of pyruvate into mitochondria.</text>
</comment>
<keyword evidence="4" id="KW-0812">Transmembrane</keyword>
<evidence type="ECO:0000313" key="12">
    <source>
        <dbReference type="Proteomes" id="UP000054630"/>
    </source>
</evidence>
<comment type="subcellular location">
    <subcellularLocation>
        <location evidence="1 9">Mitochondrion inner membrane</location>
        <topology evidence="1 9">Multi-pass membrane protein</topology>
    </subcellularLocation>
</comment>
<evidence type="ECO:0000256" key="9">
    <source>
        <dbReference type="RuleBase" id="RU363100"/>
    </source>
</evidence>
<keyword evidence="12" id="KW-1185">Reference proteome</keyword>
<dbReference type="GO" id="GO:0005743">
    <property type="term" value="C:mitochondrial inner membrane"/>
    <property type="evidence" value="ECO:0007669"/>
    <property type="project" value="UniProtKB-SubCell"/>
</dbReference>
<dbReference type="OrthoDB" id="869189at2759"/>
<sequence length="491" mass="56036">MLCATSTFIYITVILKFMNYIQSLLHHPAGPKTIFFWAPLFKWGLVFAGLADLQRPAEHLSVSQSSALALSGIIWSRYSLVIKPKNWSLFGVNVLIVNLYFPRHLQTTLRMARNSAERIAVLFVIITIAQALHYQGSYINGYYPYGQAAVLTQGTLSWKNRQNDQTDDQQYDFESDDDDDYMPTRRSRRPSVHQQPVNRRWNQKPPKSTTVNPTPDTANTIVEMIVKFRDPISGAPLVPDISVVAAKHDWRPSLSCSSNRCLGCVQKVLEEISISLEPNDRNTFGEIRFLQEELKLYRKDYKPYCTHLNNKASDFYDCTPKPIDEDQVSEFSSYLRGEQLTCTVDKNRKPKPQYGWPDQEYFLKQSGMRSGQSRNSDSMTFTHGTVAEINCAYRRGEPTDSGGGEMALCDMCWSMQVLSPNFTPRYISQITCNAQDRICLSGYGKCKERYRTINVWYKRDNDHMQAAVVNAPVACECFVPYSSSLRNLVVG</sequence>
<keyword evidence="5 9" id="KW-0999">Mitochondrion inner membrane</keyword>
<dbReference type="Proteomes" id="UP000054630">
    <property type="component" value="Unassembled WGS sequence"/>
</dbReference>
<evidence type="ECO:0000256" key="7">
    <source>
        <dbReference type="ARBA" id="ARBA00023128"/>
    </source>
</evidence>
<dbReference type="SUPFAM" id="SSF57501">
    <property type="entry name" value="Cystine-knot cytokines"/>
    <property type="match status" value="1"/>
</dbReference>
<dbReference type="AlphaFoldDB" id="A0A0V0S8H3"/>
<reference evidence="11 12" key="1">
    <citation type="submission" date="2015-01" db="EMBL/GenBank/DDBJ databases">
        <title>Evolution of Trichinella species and genotypes.</title>
        <authorList>
            <person name="Korhonen P.K."/>
            <person name="Edoardo P."/>
            <person name="Giuseppe L.R."/>
            <person name="Gasser R.B."/>
        </authorList>
    </citation>
    <scope>NUCLEOTIDE SEQUENCE [LARGE SCALE GENOMIC DNA]</scope>
    <source>
        <strain evidence="11">ISS37</strain>
    </source>
</reference>
<protein>
    <recommendedName>
        <fullName evidence="9">Mitochondrial pyruvate carrier</fullName>
    </recommendedName>
</protein>
<evidence type="ECO:0000256" key="5">
    <source>
        <dbReference type="ARBA" id="ARBA00022792"/>
    </source>
</evidence>
<keyword evidence="6" id="KW-1133">Transmembrane helix</keyword>
<dbReference type="PANTHER" id="PTHR33995">
    <property type="entry name" value="PROTEIN CBG18546"/>
    <property type="match status" value="1"/>
</dbReference>
<comment type="similarity">
    <text evidence="2 9">Belongs to the mitochondrial pyruvate carrier (MPC) (TC 2.A.105) family.</text>
</comment>
<feature type="compositionally biased region" description="Acidic residues" evidence="10">
    <location>
        <begin position="165"/>
        <end position="181"/>
    </location>
</feature>
<proteinExistence type="inferred from homology"/>
<name>A0A0V0S8H3_9BILA</name>
<feature type="region of interest" description="Disordered" evidence="10">
    <location>
        <begin position="162"/>
        <end position="216"/>
    </location>
</feature>
<evidence type="ECO:0000256" key="8">
    <source>
        <dbReference type="ARBA" id="ARBA00023136"/>
    </source>
</evidence>
<dbReference type="InterPro" id="IPR005336">
    <property type="entry name" value="MPC"/>
</dbReference>
<dbReference type="GO" id="GO:0006850">
    <property type="term" value="P:pyruvate import into mitochondria"/>
    <property type="evidence" value="ECO:0007669"/>
    <property type="project" value="InterPro"/>
</dbReference>
<evidence type="ECO:0000256" key="2">
    <source>
        <dbReference type="ARBA" id="ARBA00006416"/>
    </source>
</evidence>
<evidence type="ECO:0000313" key="11">
    <source>
        <dbReference type="EMBL" id="KRX23056.1"/>
    </source>
</evidence>
<organism evidence="11 12">
    <name type="scientific">Trichinella nelsoni</name>
    <dbReference type="NCBI Taxonomy" id="6336"/>
    <lineage>
        <taxon>Eukaryota</taxon>
        <taxon>Metazoa</taxon>
        <taxon>Ecdysozoa</taxon>
        <taxon>Nematoda</taxon>
        <taxon>Enoplea</taxon>
        <taxon>Dorylaimia</taxon>
        <taxon>Trichinellida</taxon>
        <taxon>Trichinellidae</taxon>
        <taxon>Trichinella</taxon>
    </lineage>
</organism>
<keyword evidence="8" id="KW-0472">Membrane</keyword>
<comment type="caution">
    <text evidence="11">The sequence shown here is derived from an EMBL/GenBank/DDBJ whole genome shotgun (WGS) entry which is preliminary data.</text>
</comment>
<dbReference type="PANTHER" id="PTHR33995:SF12">
    <property type="entry name" value="CPW-WPC DOMAIN-CONTAINING PROTEIN"/>
    <property type="match status" value="1"/>
</dbReference>
<evidence type="ECO:0000256" key="3">
    <source>
        <dbReference type="ARBA" id="ARBA00022448"/>
    </source>
</evidence>
<evidence type="ECO:0000256" key="10">
    <source>
        <dbReference type="SAM" id="MobiDB-lite"/>
    </source>
</evidence>
<feature type="compositionally biased region" description="Polar residues" evidence="10">
    <location>
        <begin position="205"/>
        <end position="216"/>
    </location>
</feature>
<dbReference type="STRING" id="6336.A0A0V0S8H3"/>
<keyword evidence="3 9" id="KW-0813">Transport</keyword>
<dbReference type="EMBL" id="JYDL01000027">
    <property type="protein sequence ID" value="KRX23056.1"/>
    <property type="molecule type" value="Genomic_DNA"/>
</dbReference>
<keyword evidence="7 9" id="KW-0496">Mitochondrion</keyword>
<dbReference type="Pfam" id="PF03650">
    <property type="entry name" value="MPC"/>
    <property type="match status" value="1"/>
</dbReference>
<evidence type="ECO:0000256" key="6">
    <source>
        <dbReference type="ARBA" id="ARBA00022989"/>
    </source>
</evidence>
<keyword evidence="11" id="KW-0670">Pyruvate</keyword>
<evidence type="ECO:0000256" key="4">
    <source>
        <dbReference type="ARBA" id="ARBA00022692"/>
    </source>
</evidence>
<gene>
    <name evidence="11" type="primary">MPC2</name>
    <name evidence="11" type="ORF">T07_135</name>
</gene>
<dbReference type="InterPro" id="IPR029034">
    <property type="entry name" value="Cystine-knot_cytokine"/>
</dbReference>
<accession>A0A0V0S8H3</accession>
<evidence type="ECO:0000256" key="1">
    <source>
        <dbReference type="ARBA" id="ARBA00004448"/>
    </source>
</evidence>